<keyword evidence="3" id="KW-1185">Reference proteome</keyword>
<organism evidence="2 3">
    <name type="scientific">Rubroshorea leprosula</name>
    <dbReference type="NCBI Taxonomy" id="152421"/>
    <lineage>
        <taxon>Eukaryota</taxon>
        <taxon>Viridiplantae</taxon>
        <taxon>Streptophyta</taxon>
        <taxon>Embryophyta</taxon>
        <taxon>Tracheophyta</taxon>
        <taxon>Spermatophyta</taxon>
        <taxon>Magnoliopsida</taxon>
        <taxon>eudicotyledons</taxon>
        <taxon>Gunneridae</taxon>
        <taxon>Pentapetalae</taxon>
        <taxon>rosids</taxon>
        <taxon>malvids</taxon>
        <taxon>Malvales</taxon>
        <taxon>Dipterocarpaceae</taxon>
        <taxon>Rubroshorea</taxon>
    </lineage>
</organism>
<dbReference type="Proteomes" id="UP001054252">
    <property type="component" value="Unassembled WGS sequence"/>
</dbReference>
<evidence type="ECO:0000313" key="2">
    <source>
        <dbReference type="EMBL" id="GKV26408.1"/>
    </source>
</evidence>
<reference evidence="2 3" key="1">
    <citation type="journal article" date="2021" name="Commun. Biol.">
        <title>The genome of Shorea leprosula (Dipterocarpaceae) highlights the ecological relevance of drought in aseasonal tropical rainforests.</title>
        <authorList>
            <person name="Ng K.K.S."/>
            <person name="Kobayashi M.J."/>
            <person name="Fawcett J.A."/>
            <person name="Hatakeyama M."/>
            <person name="Paape T."/>
            <person name="Ng C.H."/>
            <person name="Ang C.C."/>
            <person name="Tnah L.H."/>
            <person name="Lee C.T."/>
            <person name="Nishiyama T."/>
            <person name="Sese J."/>
            <person name="O'Brien M.J."/>
            <person name="Copetti D."/>
            <person name="Mohd Noor M.I."/>
            <person name="Ong R.C."/>
            <person name="Putra M."/>
            <person name="Sireger I.Z."/>
            <person name="Indrioko S."/>
            <person name="Kosugi Y."/>
            <person name="Izuno A."/>
            <person name="Isagi Y."/>
            <person name="Lee S.L."/>
            <person name="Shimizu K.K."/>
        </authorList>
    </citation>
    <scope>NUCLEOTIDE SEQUENCE [LARGE SCALE GENOMIC DNA]</scope>
    <source>
        <strain evidence="2">214</strain>
    </source>
</reference>
<accession>A0AAV5KPK9</accession>
<gene>
    <name evidence="2" type="ORF">SLEP1_g35722</name>
</gene>
<evidence type="ECO:0000313" key="3">
    <source>
        <dbReference type="Proteomes" id="UP001054252"/>
    </source>
</evidence>
<evidence type="ECO:0000256" key="1">
    <source>
        <dbReference type="SAM" id="Phobius"/>
    </source>
</evidence>
<dbReference type="AlphaFoldDB" id="A0AAV5KPK9"/>
<feature type="transmembrane region" description="Helical" evidence="1">
    <location>
        <begin position="6"/>
        <end position="28"/>
    </location>
</feature>
<proteinExistence type="predicted"/>
<keyword evidence="1" id="KW-0812">Transmembrane</keyword>
<dbReference type="EMBL" id="BPVZ01000072">
    <property type="protein sequence ID" value="GKV26408.1"/>
    <property type="molecule type" value="Genomic_DNA"/>
</dbReference>
<sequence length="63" mass="6979">MRPLSIVLVLNMVAIVIFFILLSISFHVEGLRPLKDYESSSWSINGIHLSKAYSGPSHSGRGH</sequence>
<comment type="caution">
    <text evidence="2">The sequence shown here is derived from an EMBL/GenBank/DDBJ whole genome shotgun (WGS) entry which is preliminary data.</text>
</comment>
<protein>
    <submittedName>
        <fullName evidence="2">Uncharacterized protein</fullName>
    </submittedName>
</protein>
<keyword evidence="1" id="KW-0472">Membrane</keyword>
<keyword evidence="1" id="KW-1133">Transmembrane helix</keyword>
<name>A0AAV5KPK9_9ROSI</name>